<keyword evidence="2 8" id="KW-0963">Cytoplasm</keyword>
<dbReference type="Gene3D" id="1.10.8.60">
    <property type="match status" value="1"/>
</dbReference>
<evidence type="ECO:0000256" key="4">
    <source>
        <dbReference type="ARBA" id="ARBA00022741"/>
    </source>
</evidence>
<evidence type="ECO:0000256" key="7">
    <source>
        <dbReference type="ARBA" id="ARBA00023125"/>
    </source>
</evidence>
<dbReference type="Pfam" id="PF00308">
    <property type="entry name" value="Bac_DnaA"/>
    <property type="match status" value="1"/>
</dbReference>
<dbReference type="InterPro" id="IPR003593">
    <property type="entry name" value="AAA+_ATPase"/>
</dbReference>
<dbReference type="Pfam" id="PF11638">
    <property type="entry name" value="DnaA_N"/>
    <property type="match status" value="1"/>
</dbReference>
<dbReference type="InterPro" id="IPR018312">
    <property type="entry name" value="Chromosome_initiator_DnaA_CS"/>
</dbReference>
<dbReference type="GO" id="GO:0005886">
    <property type="term" value="C:plasma membrane"/>
    <property type="evidence" value="ECO:0007669"/>
    <property type="project" value="TreeGrafter"/>
</dbReference>
<feature type="binding site" evidence="8">
    <location>
        <position position="152"/>
    </location>
    <ligand>
        <name>ATP</name>
        <dbReference type="ChEBI" id="CHEBI:30616"/>
    </ligand>
</feature>
<feature type="binding site" evidence="8">
    <location>
        <position position="151"/>
    </location>
    <ligand>
        <name>ATP</name>
        <dbReference type="ChEBI" id="CHEBI:30616"/>
    </ligand>
</feature>
<dbReference type="InterPro" id="IPR013317">
    <property type="entry name" value="DnaA_dom"/>
</dbReference>
<evidence type="ECO:0000256" key="11">
    <source>
        <dbReference type="RuleBase" id="RU004227"/>
    </source>
</evidence>
<proteinExistence type="inferred from homology"/>
<feature type="region of interest" description="Domain IV, binds dsDNA" evidence="8">
    <location>
        <begin position="321"/>
        <end position="440"/>
    </location>
</feature>
<evidence type="ECO:0000256" key="8">
    <source>
        <dbReference type="HAMAP-Rule" id="MF_00377"/>
    </source>
</evidence>
<dbReference type="CDD" id="cd06571">
    <property type="entry name" value="Bac_DnaA_C"/>
    <property type="match status" value="1"/>
</dbReference>
<dbReference type="InterPro" id="IPR038454">
    <property type="entry name" value="DnaA_N_sf"/>
</dbReference>
<reference evidence="14 15" key="1">
    <citation type="submission" date="2017-06" db="EMBL/GenBank/DDBJ databases">
        <title>Novel microbial phyla capable of carbon fixation and sulfur reduction in deep-sea sediments.</title>
        <authorList>
            <person name="Huang J."/>
            <person name="Baker B."/>
            <person name="Wang Y."/>
        </authorList>
    </citation>
    <scope>NUCLEOTIDE SEQUENCE [LARGE SCALE GENOMIC DNA]</scope>
    <source>
        <strain evidence="14">B3_TA06</strain>
    </source>
</reference>
<evidence type="ECO:0000256" key="3">
    <source>
        <dbReference type="ARBA" id="ARBA00022705"/>
    </source>
</evidence>
<evidence type="ECO:0000259" key="13">
    <source>
        <dbReference type="SMART" id="SM00760"/>
    </source>
</evidence>
<dbReference type="GO" id="GO:0006270">
    <property type="term" value="P:DNA replication initiation"/>
    <property type="evidence" value="ECO:0007669"/>
    <property type="project" value="UniProtKB-UniRule"/>
</dbReference>
<dbReference type="CDD" id="cd00009">
    <property type="entry name" value="AAA"/>
    <property type="match status" value="1"/>
</dbReference>
<dbReference type="AlphaFoldDB" id="A0A532V6D7"/>
<dbReference type="EMBL" id="NJBO01000009">
    <property type="protein sequence ID" value="TKJ42774.1"/>
    <property type="molecule type" value="Genomic_DNA"/>
</dbReference>
<sequence length="440" mass="50295">MSAETLWNAVLEHLKTLIPEEGFNTWFKPTRFLEQREGMLLVEVPNPFFVEWIEEYYSKALADALAEVNSGDLRIAFRARKVEPGAARPRFTRRRIVYAKDGSRLQERYTFANFVVGEQNRFAHAAALAVAEAPSEVYNPLFIYGGVGLGKTHLLQAIGNYLHRARPKLAVAYIPAETLFIELIDALEKGTRMEFKNRYRSKDLLLIDDIHFLRGKESLQEEIFHLFNHLYEGGKQVVLTSDRPPREIPTLEERLASRFSGGLVVDIQPPDLETRIAILRRKAYSESQSLPQDVAYYIASRIRSNVRELEGALIRLLALSSLTGQGLTTSLAEEVLHDLLRNRPRTTPNRITKQVARTFNVTIEEIKGRRRTAPLALARQSAMFIIRKMLGISLKEIGRFFGGKDHTTVIHAIDKIKRLTEEDLEFKEKIMGIEQRINRG</sequence>
<dbReference type="PROSITE" id="PS01008">
    <property type="entry name" value="DNAA"/>
    <property type="match status" value="1"/>
</dbReference>
<evidence type="ECO:0000256" key="9">
    <source>
        <dbReference type="NCBIfam" id="TIGR00362"/>
    </source>
</evidence>
<evidence type="ECO:0000256" key="2">
    <source>
        <dbReference type="ARBA" id="ARBA00022490"/>
    </source>
</evidence>
<dbReference type="InterPro" id="IPR020591">
    <property type="entry name" value="Chromosome_initiator_DnaA-like"/>
</dbReference>
<comment type="caution">
    <text evidence="14">The sequence shown here is derived from an EMBL/GenBank/DDBJ whole genome shotgun (WGS) entry which is preliminary data.</text>
</comment>
<dbReference type="SMART" id="SM00382">
    <property type="entry name" value="AAA"/>
    <property type="match status" value="1"/>
</dbReference>
<keyword evidence="7 8" id="KW-0238">DNA-binding</keyword>
<dbReference type="SUPFAM" id="SSF52540">
    <property type="entry name" value="P-loop containing nucleoside triphosphate hydrolases"/>
    <property type="match status" value="1"/>
</dbReference>
<protein>
    <recommendedName>
        <fullName evidence="8 9">Chromosomal replication initiator protein DnaA</fullName>
    </recommendedName>
</protein>
<dbReference type="FunFam" id="3.40.50.300:FF:000668">
    <property type="entry name" value="Chromosomal replication initiator protein DnaA"/>
    <property type="match status" value="1"/>
</dbReference>
<evidence type="ECO:0000256" key="1">
    <source>
        <dbReference type="ARBA" id="ARBA00006583"/>
    </source>
</evidence>
<keyword evidence="3 8" id="KW-0235">DNA replication</keyword>
<dbReference type="Proteomes" id="UP000317778">
    <property type="component" value="Unassembled WGS sequence"/>
</dbReference>
<dbReference type="Gene3D" id="3.30.300.180">
    <property type="match status" value="1"/>
</dbReference>
<dbReference type="GO" id="GO:0008289">
    <property type="term" value="F:lipid binding"/>
    <property type="evidence" value="ECO:0007669"/>
    <property type="project" value="UniProtKB-KW"/>
</dbReference>
<feature type="binding site" evidence="8">
    <location>
        <position position="150"/>
    </location>
    <ligand>
        <name>ATP</name>
        <dbReference type="ChEBI" id="CHEBI:30616"/>
    </ligand>
</feature>
<dbReference type="HAMAP" id="MF_00377">
    <property type="entry name" value="DnaA_bact"/>
    <property type="match status" value="1"/>
</dbReference>
<evidence type="ECO:0000256" key="6">
    <source>
        <dbReference type="ARBA" id="ARBA00023121"/>
    </source>
</evidence>
<dbReference type="GO" id="GO:0003688">
    <property type="term" value="F:DNA replication origin binding"/>
    <property type="evidence" value="ECO:0007669"/>
    <property type="project" value="UniProtKB-UniRule"/>
</dbReference>
<dbReference type="Gene3D" id="1.10.1750.10">
    <property type="match status" value="1"/>
</dbReference>
<evidence type="ECO:0000313" key="15">
    <source>
        <dbReference type="Proteomes" id="UP000317778"/>
    </source>
</evidence>
<comment type="domain">
    <text evidence="8">Domain I is involved in oligomerization and binding regulators, domain II is flexibile and of varying length in different bacteria, domain III forms the AAA+ region, while domain IV binds dsDNA.</text>
</comment>
<comment type="subcellular location">
    <subcellularLocation>
        <location evidence="8">Cytoplasm</location>
    </subcellularLocation>
</comment>
<dbReference type="Gene3D" id="3.40.50.300">
    <property type="entry name" value="P-loop containing nucleotide triphosphate hydrolases"/>
    <property type="match status" value="1"/>
</dbReference>
<feature type="domain" description="Chromosomal replication initiator DnaA C-terminal" evidence="13">
    <location>
        <begin position="347"/>
        <end position="416"/>
    </location>
</feature>
<dbReference type="PANTHER" id="PTHR30050">
    <property type="entry name" value="CHROMOSOMAL REPLICATION INITIATOR PROTEIN DNAA"/>
    <property type="match status" value="1"/>
</dbReference>
<evidence type="ECO:0000313" key="14">
    <source>
        <dbReference type="EMBL" id="TKJ42774.1"/>
    </source>
</evidence>
<evidence type="ECO:0000256" key="5">
    <source>
        <dbReference type="ARBA" id="ARBA00022840"/>
    </source>
</evidence>
<dbReference type="GO" id="GO:0006275">
    <property type="term" value="P:regulation of DNA replication"/>
    <property type="evidence" value="ECO:0007669"/>
    <property type="project" value="UniProtKB-UniRule"/>
</dbReference>
<feature type="region of interest" description="Domain III, AAA+ region" evidence="8">
    <location>
        <begin position="104"/>
        <end position="320"/>
    </location>
</feature>
<dbReference type="InterPro" id="IPR024633">
    <property type="entry name" value="DnaA_N_dom"/>
</dbReference>
<evidence type="ECO:0000256" key="10">
    <source>
        <dbReference type="RuleBase" id="RU000577"/>
    </source>
</evidence>
<name>A0A532V6D7_UNCT6</name>
<feature type="binding site" evidence="8">
    <location>
        <position position="148"/>
    </location>
    <ligand>
        <name>ATP</name>
        <dbReference type="ChEBI" id="CHEBI:30616"/>
    </ligand>
</feature>
<dbReference type="InterPro" id="IPR001957">
    <property type="entry name" value="Chromosome_initiator_DnaA"/>
</dbReference>
<organism evidence="14 15">
    <name type="scientific">candidate division TA06 bacterium B3_TA06</name>
    <dbReference type="NCBI Taxonomy" id="2012487"/>
    <lineage>
        <taxon>Bacteria</taxon>
        <taxon>Bacteria division TA06</taxon>
    </lineage>
</organism>
<feature type="domain" description="AAA+ ATPase" evidence="12">
    <location>
        <begin position="137"/>
        <end position="269"/>
    </location>
</feature>
<dbReference type="Pfam" id="PF08299">
    <property type="entry name" value="Bac_DnaA_C"/>
    <property type="match status" value="1"/>
</dbReference>
<dbReference type="InterPro" id="IPR013159">
    <property type="entry name" value="DnaA_C"/>
</dbReference>
<dbReference type="GO" id="GO:0005524">
    <property type="term" value="F:ATP binding"/>
    <property type="evidence" value="ECO:0007669"/>
    <property type="project" value="UniProtKB-UniRule"/>
</dbReference>
<comment type="subunit">
    <text evidence="8">Oligomerizes as a right-handed, spiral filament on DNA at oriC.</text>
</comment>
<dbReference type="NCBIfam" id="TIGR00362">
    <property type="entry name" value="DnaA"/>
    <property type="match status" value="1"/>
</dbReference>
<dbReference type="FunFam" id="1.10.8.60:FF:000003">
    <property type="entry name" value="Chromosomal replication initiator protein DnaA"/>
    <property type="match status" value="1"/>
</dbReference>
<keyword evidence="5 8" id="KW-0067">ATP-binding</keyword>
<feature type="region of interest" description="Domain I, interacts with DnaA modulators" evidence="8">
    <location>
        <begin position="1"/>
        <end position="87"/>
    </location>
</feature>
<gene>
    <name evidence="8" type="primary">dnaA</name>
    <name evidence="14" type="ORF">CEE36_06740</name>
</gene>
<dbReference type="SUPFAM" id="SSF48295">
    <property type="entry name" value="TrpR-like"/>
    <property type="match status" value="1"/>
</dbReference>
<comment type="function">
    <text evidence="8 10">Plays an essential role in the initiation and regulation of chromosomal replication. ATP-DnaA binds to the origin of replication (oriC) to initiate formation of the DNA replication initiation complex once per cell cycle. Binds the DnaA box (a 9 base pair repeat at the origin) and separates the double-stranded (ds)DNA. Forms a right-handed helical filament on oriC DNA; dsDNA binds to the exterior of the filament while single-stranded (ss)DNA is stabiized in the filament's interior. The ATP-DnaA-oriC complex binds and stabilizes one strand of the AT-rich DNA unwinding element (DUE), permitting loading of DNA polymerase. After initiation quickly degrades to an ADP-DnaA complex that is not apt for DNA replication. Binds acidic phospholipids.</text>
</comment>
<dbReference type="InterPro" id="IPR010921">
    <property type="entry name" value="Trp_repressor/repl_initiator"/>
</dbReference>
<evidence type="ECO:0000259" key="12">
    <source>
        <dbReference type="SMART" id="SM00382"/>
    </source>
</evidence>
<dbReference type="PANTHER" id="PTHR30050:SF2">
    <property type="entry name" value="CHROMOSOMAL REPLICATION INITIATOR PROTEIN DNAA"/>
    <property type="match status" value="1"/>
</dbReference>
<keyword evidence="4 8" id="KW-0547">Nucleotide-binding</keyword>
<dbReference type="SMART" id="SM00760">
    <property type="entry name" value="Bac_DnaA_C"/>
    <property type="match status" value="1"/>
</dbReference>
<comment type="caution">
    <text evidence="8">Lacks conserved residue(s) required for the propagation of feature annotation.</text>
</comment>
<comment type="similarity">
    <text evidence="1 8 11">Belongs to the DnaA family.</text>
</comment>
<dbReference type="PRINTS" id="PR00051">
    <property type="entry name" value="DNAA"/>
</dbReference>
<accession>A0A532V6D7</accession>
<keyword evidence="6 8" id="KW-0446">Lipid-binding</keyword>
<dbReference type="InterPro" id="IPR027417">
    <property type="entry name" value="P-loop_NTPase"/>
</dbReference>
<dbReference type="GO" id="GO:0005737">
    <property type="term" value="C:cytoplasm"/>
    <property type="evidence" value="ECO:0007669"/>
    <property type="project" value="UniProtKB-SubCell"/>
</dbReference>